<protein>
    <recommendedName>
        <fullName evidence="3">Secreted protein (Por secretion system target)</fullName>
    </recommendedName>
</protein>
<keyword evidence="2" id="KW-1185">Reference proteome</keyword>
<proteinExistence type="predicted"/>
<evidence type="ECO:0000313" key="1">
    <source>
        <dbReference type="EMBL" id="MFC6096709.1"/>
    </source>
</evidence>
<dbReference type="EMBL" id="JBHSQB010000007">
    <property type="protein sequence ID" value="MFC6096709.1"/>
    <property type="molecule type" value="Genomic_DNA"/>
</dbReference>
<comment type="caution">
    <text evidence="1">The sequence shown here is derived from an EMBL/GenBank/DDBJ whole genome shotgun (WGS) entry which is preliminary data.</text>
</comment>
<name>A0ABW1PN77_9FLAO</name>
<dbReference type="RefSeq" id="WP_379791574.1">
    <property type="nucleotide sequence ID" value="NZ_JBHSQB010000007.1"/>
</dbReference>
<dbReference type="Proteomes" id="UP001596287">
    <property type="component" value="Unassembled WGS sequence"/>
</dbReference>
<evidence type="ECO:0000313" key="2">
    <source>
        <dbReference type="Proteomes" id="UP001596287"/>
    </source>
</evidence>
<gene>
    <name evidence="1" type="ORF">ACFPVY_08615</name>
</gene>
<sequence>MTFLFSIKGYSQVDCYAFSESAGIYSPLSSTTTLFSGGWDDNISASTPIGFTFKFNGSDYTNCFINSNGYLTFGSASGTTNYDPISSGSYNGAVSAFGRDLVSNSSTVVRGIEGSSPNRVFVIQWNNARRYAGSSIAGDNLNFQIRLYETTNKIDIVYGTCTITNTTSRTCQIGLRGSSTSDFNNRSLIPASSWLNNTLRGTSASASVNSINTSLPASGTTFTWLPNSSLTAPTSITAPSASVCAGSSTTLTAVGGTTSASTLWFEGNCGNVLFSEEWNSGSLSYPSGQTTVNSISGGVLTVTSHNVAAASADAQIDMQTIFSTAFVPATYKNIAIRYRVVSGDAIACEIYFKKGTQSLAEDKVVRANLNNDNNWHIINLDMSTNSYWNNTGGNITGWRFDYTRGPNVKMEIDYIALTDRAVLENTNANENIISVLPTAAITDYYALRVAESTCFATTSCSTVKMYRNKTWNGGPTGDWSIASNWIPVGVPTSDDCIDVPSTLTMAITGSHAVGKTLDVSAGNFTVNSGSSVTLQGALTVGSGATFTLQDGASLVQEGTTNTNSGNIIAKRNAKPMKRYDFTYWSSPVSPQTLYNLSPNTLGDKYYSWDADAQAWLIHYNGAVNMVSGKGYIARAPQSYPIDVVNSTNFEGNFTGVPNSGDITIGVVGNATTLKWNLIGNPYPSAILIDEFLTDSFNSPKISGTIYLWTHNSPPTNAIVGDAAYNYTSSDYAAYNGVGGTATSAAIVNPLHPIVNSSPNPNVPNGYLASGQSFFVGGKSNAASSVKFTNSMREKAGNNQFFRTANSTQNTNDKSRIWINLRNNEGAFNQTLVGYLNGATNEIDDAYDGELFGGNYVSIYSLNSDKNLTIQGRALPFETSDVVPLGLNTTIAGTFSISLDGFDGLFLEQDIFLKDKLLNVTHNLKNGGYEFATAVGTFNDRFEIIYQNTQLGINDPVADSNQIIVYKKDKNVFINSGKLYLESVKVFDIQGKLIHFEDKINNKQSVVKNLPDVNQVLIVQVKTNEGIIVSKKIIL</sequence>
<accession>A0ABW1PN77</accession>
<reference evidence="2" key="1">
    <citation type="journal article" date="2019" name="Int. J. Syst. Evol. Microbiol.">
        <title>The Global Catalogue of Microorganisms (GCM) 10K type strain sequencing project: providing services to taxonomists for standard genome sequencing and annotation.</title>
        <authorList>
            <consortium name="The Broad Institute Genomics Platform"/>
            <consortium name="The Broad Institute Genome Sequencing Center for Infectious Disease"/>
            <person name="Wu L."/>
            <person name="Ma J."/>
        </authorList>
    </citation>
    <scope>NUCLEOTIDE SEQUENCE [LARGE SCALE GENOMIC DNA]</scope>
    <source>
        <strain evidence="2">CCUG 49679</strain>
    </source>
</reference>
<organism evidence="1 2">
    <name type="scientific">Flavobacterium qiangtangense</name>
    <dbReference type="NCBI Taxonomy" id="1442595"/>
    <lineage>
        <taxon>Bacteria</taxon>
        <taxon>Pseudomonadati</taxon>
        <taxon>Bacteroidota</taxon>
        <taxon>Flavobacteriia</taxon>
        <taxon>Flavobacteriales</taxon>
        <taxon>Flavobacteriaceae</taxon>
        <taxon>Flavobacterium</taxon>
    </lineage>
</organism>
<evidence type="ECO:0008006" key="3">
    <source>
        <dbReference type="Google" id="ProtNLM"/>
    </source>
</evidence>